<protein>
    <submittedName>
        <fullName evidence="3">Aldo-keto reductase</fullName>
    </submittedName>
</protein>
<dbReference type="SUPFAM" id="SSF51430">
    <property type="entry name" value="NAD(P)-linked oxidoreductase"/>
    <property type="match status" value="1"/>
</dbReference>
<dbReference type="CDD" id="cd19074">
    <property type="entry name" value="Aldo_ket_red_shaker-like"/>
    <property type="match status" value="1"/>
</dbReference>
<dbReference type="InterPro" id="IPR036812">
    <property type="entry name" value="NAD(P)_OxRdtase_dom_sf"/>
</dbReference>
<dbReference type="FunFam" id="3.20.20.100:FF:000004">
    <property type="entry name" value="Oxidoreductase, aldo/keto reductase"/>
    <property type="match status" value="1"/>
</dbReference>
<dbReference type="EMBL" id="KC249518">
    <property type="protein sequence ID" value="AGG12553.1"/>
    <property type="molecule type" value="Genomic_DNA"/>
</dbReference>
<dbReference type="InterPro" id="IPR023210">
    <property type="entry name" value="NADP_OxRdtase_dom"/>
</dbReference>
<evidence type="ECO:0000256" key="1">
    <source>
        <dbReference type="ARBA" id="ARBA00023002"/>
    </source>
</evidence>
<sequence length="321" mass="34733">MGRSGLRISEIVFGNLLYPHDSTPDESVLSCLRAALDCGITTFDTADIYGMGRSEQLLGRALAGEPRDGVVICTKVFFPTGQGPNGSGLSRKHVREALDASLRRLDTDYVDLYTAHRYDPHTPLEETMTAFADLVRTGKVLYMGVSEWTAEQIRQAAGLAAELKIQLVYHMPQYSALWRTPETEIVPACESLGISQVPYFTLAQGVLTGKYAPGAPPPADSRAAVGLVGGRAEFMRRMLTDEVLERVRLLEPLAKEAGLSMAQLALAWLLHRPNVAGTVVGASRAEQVRENAAASGVRLDADFVARVDEILEPVAVHSTAA</sequence>
<keyword evidence="1" id="KW-0560">Oxidoreductase</keyword>
<dbReference type="GO" id="GO:0005829">
    <property type="term" value="C:cytosol"/>
    <property type="evidence" value="ECO:0007669"/>
    <property type="project" value="UniProtKB-ARBA"/>
</dbReference>
<accession>M1RF97</accession>
<dbReference type="PANTHER" id="PTHR43364">
    <property type="entry name" value="NADH-SPECIFIC METHYLGLYOXAL REDUCTASE-RELATED"/>
    <property type="match status" value="1"/>
</dbReference>
<name>M1RF97_9ACTN</name>
<dbReference type="GO" id="GO:0016491">
    <property type="term" value="F:oxidoreductase activity"/>
    <property type="evidence" value="ECO:0007669"/>
    <property type="project" value="UniProtKB-KW"/>
</dbReference>
<feature type="domain" description="NADP-dependent oxidoreductase" evidence="2">
    <location>
        <begin position="11"/>
        <end position="311"/>
    </location>
</feature>
<dbReference type="PANTHER" id="PTHR43364:SF4">
    <property type="entry name" value="NAD(P)-LINKED OXIDOREDUCTASE SUPERFAMILY PROTEIN"/>
    <property type="match status" value="1"/>
</dbReference>
<organism evidence="3">
    <name type="scientific">Streptomyces sp. 275</name>
    <dbReference type="NCBI Taxonomy" id="255709"/>
    <lineage>
        <taxon>Bacteria</taxon>
        <taxon>Bacillati</taxon>
        <taxon>Actinomycetota</taxon>
        <taxon>Actinomycetes</taxon>
        <taxon>Kitasatosporales</taxon>
        <taxon>Streptomycetaceae</taxon>
        <taxon>Streptomyces</taxon>
    </lineage>
</organism>
<gene>
    <name evidence="3" type="primary">sflW1</name>
</gene>
<evidence type="ECO:0000313" key="3">
    <source>
        <dbReference type="EMBL" id="AGG12553.1"/>
    </source>
</evidence>
<dbReference type="Gene3D" id="3.20.20.100">
    <property type="entry name" value="NADP-dependent oxidoreductase domain"/>
    <property type="match status" value="1"/>
</dbReference>
<dbReference type="Pfam" id="PF00248">
    <property type="entry name" value="Aldo_ket_red"/>
    <property type="match status" value="1"/>
</dbReference>
<dbReference type="AlphaFoldDB" id="M1RF97"/>
<reference evidence="3" key="1">
    <citation type="submission" date="2012-12" db="EMBL/GenBank/DDBJ databases">
        <title>Partial nucleotide sequence of chromomycin biosynthesis gene cluster and nonribosomal peptide synthase genes from Streptomyces spp. 275.</title>
        <authorList>
            <person name="Dave K.C."/>
            <person name="Thaker M.N."/>
            <person name="Kumari N."/>
            <person name="Pohnerkar J."/>
        </authorList>
    </citation>
    <scope>NUCLEOTIDE SEQUENCE</scope>
    <source>
        <strain evidence="3">275</strain>
    </source>
</reference>
<dbReference type="InterPro" id="IPR050523">
    <property type="entry name" value="AKR_Detox_Biosynth"/>
</dbReference>
<evidence type="ECO:0000259" key="2">
    <source>
        <dbReference type="Pfam" id="PF00248"/>
    </source>
</evidence>
<proteinExistence type="predicted"/>